<organism evidence="14 15">
    <name type="scientific">Flavobacterium alvei</name>
    <dbReference type="NCBI Taxonomy" id="2080416"/>
    <lineage>
        <taxon>Bacteria</taxon>
        <taxon>Pseudomonadati</taxon>
        <taxon>Bacteroidota</taxon>
        <taxon>Flavobacteriia</taxon>
        <taxon>Flavobacteriales</taxon>
        <taxon>Flavobacteriaceae</taxon>
        <taxon>Flavobacterium</taxon>
    </lineage>
</organism>
<gene>
    <name evidence="14" type="ORF">C3L50_13250</name>
</gene>
<dbReference type="Gene3D" id="3.30.565.10">
    <property type="entry name" value="Histidine kinase-like ATPase, C-terminal domain"/>
    <property type="match status" value="1"/>
</dbReference>
<dbReference type="SUPFAM" id="SSF55874">
    <property type="entry name" value="ATPase domain of HSP90 chaperone/DNA topoisomerase II/histidine kinase"/>
    <property type="match status" value="1"/>
</dbReference>
<feature type="signal peptide" evidence="12">
    <location>
        <begin position="1"/>
        <end position="19"/>
    </location>
</feature>
<dbReference type="PROSITE" id="PS50005">
    <property type="entry name" value="TPR"/>
    <property type="match status" value="1"/>
</dbReference>
<protein>
    <recommendedName>
        <fullName evidence="2">histidine kinase</fullName>
        <ecNumber evidence="2">2.7.13.3</ecNumber>
    </recommendedName>
</protein>
<dbReference type="PANTHER" id="PTHR24421:SF10">
    <property type="entry name" value="NITRATE_NITRITE SENSOR PROTEIN NARQ"/>
    <property type="match status" value="1"/>
</dbReference>
<dbReference type="GO" id="GO:0000155">
    <property type="term" value="F:phosphorelay sensor kinase activity"/>
    <property type="evidence" value="ECO:0007669"/>
    <property type="project" value="InterPro"/>
</dbReference>
<dbReference type="OrthoDB" id="9778366at2"/>
<keyword evidence="7" id="KW-0067">ATP-binding</keyword>
<evidence type="ECO:0000256" key="7">
    <source>
        <dbReference type="ARBA" id="ARBA00022840"/>
    </source>
</evidence>
<dbReference type="SUPFAM" id="SSF48452">
    <property type="entry name" value="TPR-like"/>
    <property type="match status" value="1"/>
</dbReference>
<dbReference type="InterPro" id="IPR003594">
    <property type="entry name" value="HATPase_dom"/>
</dbReference>
<keyword evidence="11" id="KW-0472">Membrane</keyword>
<dbReference type="InterPro" id="IPR011712">
    <property type="entry name" value="Sig_transdc_His_kin_sub3_dim/P"/>
</dbReference>
<evidence type="ECO:0000313" key="15">
    <source>
        <dbReference type="Proteomes" id="UP000237310"/>
    </source>
</evidence>
<dbReference type="InterPro" id="IPR011990">
    <property type="entry name" value="TPR-like_helical_dom_sf"/>
</dbReference>
<feature type="transmembrane region" description="Helical" evidence="11">
    <location>
        <begin position="372"/>
        <end position="391"/>
    </location>
</feature>
<dbReference type="EC" id="2.7.13.3" evidence="2"/>
<evidence type="ECO:0000256" key="4">
    <source>
        <dbReference type="ARBA" id="ARBA00022679"/>
    </source>
</evidence>
<name>A0A2S5A804_9FLAO</name>
<keyword evidence="4" id="KW-0808">Transferase</keyword>
<evidence type="ECO:0000313" key="14">
    <source>
        <dbReference type="EMBL" id="POY38223.1"/>
    </source>
</evidence>
<dbReference type="Gene3D" id="1.25.40.10">
    <property type="entry name" value="Tetratricopeptide repeat domain"/>
    <property type="match status" value="2"/>
</dbReference>
<dbReference type="RefSeq" id="WP_103806656.1">
    <property type="nucleotide sequence ID" value="NZ_PQVG01000007.1"/>
</dbReference>
<evidence type="ECO:0000256" key="1">
    <source>
        <dbReference type="ARBA" id="ARBA00000085"/>
    </source>
</evidence>
<evidence type="ECO:0000259" key="13">
    <source>
        <dbReference type="PROSITE" id="PS50109"/>
    </source>
</evidence>
<keyword evidence="8" id="KW-0902">Two-component regulatory system</keyword>
<keyword evidence="9" id="KW-0802">TPR repeat</keyword>
<evidence type="ECO:0000256" key="8">
    <source>
        <dbReference type="ARBA" id="ARBA00023012"/>
    </source>
</evidence>
<dbReference type="InterPro" id="IPR036890">
    <property type="entry name" value="HATPase_C_sf"/>
</dbReference>
<dbReference type="Pfam" id="PF02518">
    <property type="entry name" value="HATPase_c"/>
    <property type="match status" value="1"/>
</dbReference>
<evidence type="ECO:0000256" key="5">
    <source>
        <dbReference type="ARBA" id="ARBA00022741"/>
    </source>
</evidence>
<dbReference type="Pfam" id="PF07730">
    <property type="entry name" value="HisKA_3"/>
    <property type="match status" value="1"/>
</dbReference>
<feature type="domain" description="Histidine kinase" evidence="13">
    <location>
        <begin position="427"/>
        <end position="618"/>
    </location>
</feature>
<dbReference type="Proteomes" id="UP000237310">
    <property type="component" value="Unassembled WGS sequence"/>
</dbReference>
<feature type="coiled-coil region" evidence="10">
    <location>
        <begin position="344"/>
        <end position="421"/>
    </location>
</feature>
<evidence type="ECO:0000256" key="6">
    <source>
        <dbReference type="ARBA" id="ARBA00022777"/>
    </source>
</evidence>
<dbReference type="InterPro" id="IPR050482">
    <property type="entry name" value="Sensor_HK_TwoCompSys"/>
</dbReference>
<keyword evidence="3" id="KW-0597">Phosphoprotein</keyword>
<evidence type="ECO:0000256" key="2">
    <source>
        <dbReference type="ARBA" id="ARBA00012438"/>
    </source>
</evidence>
<proteinExistence type="predicted"/>
<dbReference type="AlphaFoldDB" id="A0A2S5A804"/>
<dbReference type="Pfam" id="PF13181">
    <property type="entry name" value="TPR_8"/>
    <property type="match status" value="1"/>
</dbReference>
<keyword evidence="15" id="KW-1185">Reference proteome</keyword>
<feature type="repeat" description="TPR" evidence="9">
    <location>
        <begin position="262"/>
        <end position="295"/>
    </location>
</feature>
<reference evidence="14 15" key="1">
    <citation type="submission" date="2018-01" db="EMBL/GenBank/DDBJ databases">
        <authorList>
            <person name="Gaut B.S."/>
            <person name="Morton B.R."/>
            <person name="Clegg M.T."/>
            <person name="Duvall M.R."/>
        </authorList>
    </citation>
    <scope>NUCLEOTIDE SEQUENCE [LARGE SCALE GENOMIC DNA]</scope>
    <source>
        <strain evidence="14 15">HR-AY</strain>
    </source>
</reference>
<comment type="catalytic activity">
    <reaction evidence="1">
        <text>ATP + protein L-histidine = ADP + protein N-phospho-L-histidine.</text>
        <dbReference type="EC" id="2.7.13.3"/>
    </reaction>
</comment>
<dbReference type="GO" id="GO:0016020">
    <property type="term" value="C:membrane"/>
    <property type="evidence" value="ECO:0007669"/>
    <property type="project" value="InterPro"/>
</dbReference>
<feature type="chain" id="PRO_5015757815" description="histidine kinase" evidence="12">
    <location>
        <begin position="20"/>
        <end position="618"/>
    </location>
</feature>
<dbReference type="PANTHER" id="PTHR24421">
    <property type="entry name" value="NITRATE/NITRITE SENSOR PROTEIN NARX-RELATED"/>
    <property type="match status" value="1"/>
</dbReference>
<evidence type="ECO:0000256" key="9">
    <source>
        <dbReference type="PROSITE-ProRule" id="PRU00339"/>
    </source>
</evidence>
<evidence type="ECO:0000256" key="10">
    <source>
        <dbReference type="SAM" id="Coils"/>
    </source>
</evidence>
<keyword evidence="10" id="KW-0175">Coiled coil</keyword>
<accession>A0A2S5A804</accession>
<dbReference type="Gene3D" id="1.20.5.1930">
    <property type="match status" value="1"/>
</dbReference>
<keyword evidence="6" id="KW-0418">Kinase</keyword>
<dbReference type="GO" id="GO:0005524">
    <property type="term" value="F:ATP binding"/>
    <property type="evidence" value="ECO:0007669"/>
    <property type="project" value="UniProtKB-KW"/>
</dbReference>
<keyword evidence="12" id="KW-0732">Signal</keyword>
<evidence type="ECO:0000256" key="11">
    <source>
        <dbReference type="SAM" id="Phobius"/>
    </source>
</evidence>
<keyword evidence="5" id="KW-0547">Nucleotide-binding</keyword>
<dbReference type="InterPro" id="IPR005467">
    <property type="entry name" value="His_kinase_dom"/>
</dbReference>
<dbReference type="PROSITE" id="PS50109">
    <property type="entry name" value="HIS_KIN"/>
    <property type="match status" value="1"/>
</dbReference>
<comment type="caution">
    <text evidence="14">The sequence shown here is derived from an EMBL/GenBank/DDBJ whole genome shotgun (WGS) entry which is preliminary data.</text>
</comment>
<evidence type="ECO:0000256" key="3">
    <source>
        <dbReference type="ARBA" id="ARBA00022553"/>
    </source>
</evidence>
<dbReference type="SMART" id="SM00028">
    <property type="entry name" value="TPR"/>
    <property type="match status" value="3"/>
</dbReference>
<dbReference type="EMBL" id="PQVG01000007">
    <property type="protein sequence ID" value="POY38223.1"/>
    <property type="molecule type" value="Genomic_DNA"/>
</dbReference>
<dbReference type="InterPro" id="IPR019734">
    <property type="entry name" value="TPR_rpt"/>
</dbReference>
<dbReference type="Pfam" id="PF13424">
    <property type="entry name" value="TPR_12"/>
    <property type="match status" value="1"/>
</dbReference>
<sequence length="618" mass="71801">MNKKILLILFVFSAFLSGAQSNKEFLEKAIVSKDSSDFYFQKAKNQIKSKDDEAAFFYYKNALCTELEIQDSAIYYGKIALKKFENSKNYNSILNLYYRIANVYNNKGQYEKSIDYNISGLKIAEKTGLKYWEGTFCVNLSYDYHDFENYSKGIAFGKRAIQIFTTLKNAKPKDIRSAFNATAINYDDWNKPEMALYYHKQNLIYLKGKDTLLLNHTYNNIGNTLLKQKKFEEAKKWILRSVAILDYKVKHNDLVYIDYNYATCYTNLATIASELNQYQEAQNYFDLALKYSKKSQVAEKIRDYFYQKALFNKKYNNLEATIKEQEDYIAFRDSVYTSERNKTAAELEAKYQTEKKENQILQQQAESRKKNIWLLFATSILLIVGILFRNFRIKSKLQKEQLELENKLLEEQSNYKMQEQRLEISRELHDNVGSQLTFIISILDNLKSSPVQFEQAIDKKIDTLSNFAGKSIAELRDTIWVLNSKKLSLAELKSRMLNFIKDAGESVDGTQFHFDFEVKNDVQLSSKQAINTYRILQEIVNNAIKHANATAVSVAINQNQKQLEIQISDNGIGFDYEAKKKKSFGLTNIQNRIQEIKGDMKVQSSSKNGTIYTINIQL</sequence>
<dbReference type="GO" id="GO:0046983">
    <property type="term" value="F:protein dimerization activity"/>
    <property type="evidence" value="ECO:0007669"/>
    <property type="project" value="InterPro"/>
</dbReference>
<evidence type="ECO:0000256" key="12">
    <source>
        <dbReference type="SAM" id="SignalP"/>
    </source>
</evidence>
<dbReference type="CDD" id="cd16917">
    <property type="entry name" value="HATPase_UhpB-NarQ-NarX-like"/>
    <property type="match status" value="1"/>
</dbReference>
<keyword evidence="11" id="KW-1133">Transmembrane helix</keyword>
<keyword evidence="11" id="KW-0812">Transmembrane</keyword>